<feature type="non-terminal residue" evidence="2">
    <location>
        <position position="1"/>
    </location>
</feature>
<gene>
    <name evidence="2" type="ORF">LCGC14_3034810</name>
</gene>
<keyword evidence="1" id="KW-1133">Transmembrane helix</keyword>
<reference evidence="2" key="1">
    <citation type="journal article" date="2015" name="Nature">
        <title>Complex archaea that bridge the gap between prokaryotes and eukaryotes.</title>
        <authorList>
            <person name="Spang A."/>
            <person name="Saw J.H."/>
            <person name="Jorgensen S.L."/>
            <person name="Zaremba-Niedzwiedzka K."/>
            <person name="Martijn J."/>
            <person name="Lind A.E."/>
            <person name="van Eijk R."/>
            <person name="Schleper C."/>
            <person name="Guy L."/>
            <person name="Ettema T.J."/>
        </authorList>
    </citation>
    <scope>NUCLEOTIDE SEQUENCE</scope>
</reference>
<protein>
    <submittedName>
        <fullName evidence="2">Uncharacterized protein</fullName>
    </submittedName>
</protein>
<dbReference type="EMBL" id="LAZR01063499">
    <property type="protein sequence ID" value="KKK59394.1"/>
    <property type="molecule type" value="Genomic_DNA"/>
</dbReference>
<comment type="caution">
    <text evidence="2">The sequence shown here is derived from an EMBL/GenBank/DDBJ whole genome shotgun (WGS) entry which is preliminary data.</text>
</comment>
<sequence>QVCIQYFQELKMINFMVFIKNMKDFFAVLFMLMVMLIYLPFIAIFGLYKDD</sequence>
<proteinExistence type="predicted"/>
<feature type="transmembrane region" description="Helical" evidence="1">
    <location>
        <begin position="25"/>
        <end position="48"/>
    </location>
</feature>
<dbReference type="AlphaFoldDB" id="A0A0F8YZA5"/>
<evidence type="ECO:0000313" key="2">
    <source>
        <dbReference type="EMBL" id="KKK59394.1"/>
    </source>
</evidence>
<name>A0A0F8YZA5_9ZZZZ</name>
<accession>A0A0F8YZA5</accession>
<keyword evidence="1" id="KW-0812">Transmembrane</keyword>
<organism evidence="2">
    <name type="scientific">marine sediment metagenome</name>
    <dbReference type="NCBI Taxonomy" id="412755"/>
    <lineage>
        <taxon>unclassified sequences</taxon>
        <taxon>metagenomes</taxon>
        <taxon>ecological metagenomes</taxon>
    </lineage>
</organism>
<evidence type="ECO:0000256" key="1">
    <source>
        <dbReference type="SAM" id="Phobius"/>
    </source>
</evidence>
<keyword evidence="1" id="KW-0472">Membrane</keyword>